<dbReference type="STRING" id="1257118.L8GGT0"/>
<dbReference type="RefSeq" id="XP_004333419.1">
    <property type="nucleotide sequence ID" value="XM_004333371.1"/>
</dbReference>
<dbReference type="OrthoDB" id="20822at2759"/>
<evidence type="ECO:0000313" key="3">
    <source>
        <dbReference type="EMBL" id="ELR11406.1"/>
    </source>
</evidence>
<reference evidence="3 4" key="1">
    <citation type="journal article" date="2013" name="Genome Biol.">
        <title>Genome of Acanthamoeba castellanii highlights extensive lateral gene transfer and early evolution of tyrosine kinase signaling.</title>
        <authorList>
            <person name="Clarke M."/>
            <person name="Lohan A.J."/>
            <person name="Liu B."/>
            <person name="Lagkouvardos I."/>
            <person name="Roy S."/>
            <person name="Zafar N."/>
            <person name="Bertelli C."/>
            <person name="Schilde C."/>
            <person name="Kianianmomeni A."/>
            <person name="Burglin T.R."/>
            <person name="Frech C."/>
            <person name="Turcotte B."/>
            <person name="Kopec K.O."/>
            <person name="Synnott J.M."/>
            <person name="Choo C."/>
            <person name="Paponov I."/>
            <person name="Finkler A."/>
            <person name="Soon Heng Tan C."/>
            <person name="Hutchins A.P."/>
            <person name="Weinmeier T."/>
            <person name="Rattei T."/>
            <person name="Chu J.S."/>
            <person name="Gimenez G."/>
            <person name="Irimia M."/>
            <person name="Rigden D.J."/>
            <person name="Fitzpatrick D.A."/>
            <person name="Lorenzo-Morales J."/>
            <person name="Bateman A."/>
            <person name="Chiu C.H."/>
            <person name="Tang P."/>
            <person name="Hegemann P."/>
            <person name="Fromm H."/>
            <person name="Raoult D."/>
            <person name="Greub G."/>
            <person name="Miranda-Saavedra D."/>
            <person name="Chen N."/>
            <person name="Nash P."/>
            <person name="Ginger M.L."/>
            <person name="Horn M."/>
            <person name="Schaap P."/>
            <person name="Caler L."/>
            <person name="Loftus B."/>
        </authorList>
    </citation>
    <scope>NUCLEOTIDE SEQUENCE [LARGE SCALE GENOMIC DNA]</scope>
    <source>
        <strain evidence="3 4">Neff</strain>
    </source>
</reference>
<dbReference type="InterPro" id="IPR002108">
    <property type="entry name" value="ADF-H"/>
</dbReference>
<feature type="compositionally biased region" description="Low complexity" evidence="1">
    <location>
        <begin position="152"/>
        <end position="185"/>
    </location>
</feature>
<dbReference type="SMART" id="SM00102">
    <property type="entry name" value="ADF"/>
    <property type="match status" value="2"/>
</dbReference>
<dbReference type="GO" id="GO:0030864">
    <property type="term" value="C:cortical actin cytoskeleton"/>
    <property type="evidence" value="ECO:0007669"/>
    <property type="project" value="TreeGrafter"/>
</dbReference>
<dbReference type="VEuPathDB" id="AmoebaDB:ACA1_136170"/>
<accession>L8GGT0</accession>
<evidence type="ECO:0000259" key="2">
    <source>
        <dbReference type="PROSITE" id="PS51263"/>
    </source>
</evidence>
<dbReference type="InterPro" id="IPR029006">
    <property type="entry name" value="ADF-H/Gelsolin-like_dom_sf"/>
</dbReference>
<dbReference type="Gene3D" id="3.40.20.10">
    <property type="entry name" value="Severin"/>
    <property type="match status" value="2"/>
</dbReference>
<dbReference type="GO" id="GO:0051015">
    <property type="term" value="F:actin filament binding"/>
    <property type="evidence" value="ECO:0007669"/>
    <property type="project" value="TreeGrafter"/>
</dbReference>
<dbReference type="PANTHER" id="PTHR10829">
    <property type="entry name" value="CORTACTIN AND DREBRIN"/>
    <property type="match status" value="1"/>
</dbReference>
<evidence type="ECO:0000313" key="4">
    <source>
        <dbReference type="Proteomes" id="UP000011083"/>
    </source>
</evidence>
<dbReference type="PROSITE" id="PS51263">
    <property type="entry name" value="ADF_H"/>
    <property type="match status" value="2"/>
</dbReference>
<dbReference type="AlphaFoldDB" id="L8GGT0"/>
<dbReference type="PANTHER" id="PTHR10829:SF56">
    <property type="entry name" value="ADF-H DOMAIN-CONTAINING PROTEIN"/>
    <property type="match status" value="1"/>
</dbReference>
<gene>
    <name evidence="3" type="ORF">ACA1_136170</name>
</gene>
<keyword evidence="4" id="KW-1185">Reference proteome</keyword>
<dbReference type="EMBL" id="KB008153">
    <property type="protein sequence ID" value="ELR11406.1"/>
    <property type="molecule type" value="Genomic_DNA"/>
</dbReference>
<organism evidence="3 4">
    <name type="scientific">Acanthamoeba castellanii (strain ATCC 30010 / Neff)</name>
    <dbReference type="NCBI Taxonomy" id="1257118"/>
    <lineage>
        <taxon>Eukaryota</taxon>
        <taxon>Amoebozoa</taxon>
        <taxon>Discosea</taxon>
        <taxon>Longamoebia</taxon>
        <taxon>Centramoebida</taxon>
        <taxon>Acanthamoebidae</taxon>
        <taxon>Acanthamoeba</taxon>
    </lineage>
</organism>
<sequence length="349" mass="37809">MSAFDWANESEVQEVLEQIRKSDSNTKWAVFGYEGDKTVKLVQSGPGGLEDFRSLLTDDDIFYVVYSLEVKDQDEGGEVFSATKVIFITWVGTKCKPMLKAKSSQHRLPIYKYALRSLQLAAELQILEPEDLTEANILGKLRGTHVEAEGVPAASTGGSGGAAAAASAPATTSSSSALPSTSRASFVRKDQSTTHVAFKGTSNVNTDANLSFVNPDEANGLLADVRNDGTPTNWVLFGHEGKSLKVLGSGSGGYTELEGFFQDEEIVYGVLGLEVADEDGGSEYKTTKYIFISWVGPKVKPLTKARSSQVRVALYKHAKNHLQLAAEIQALERSEISEELIKQKLNATF</sequence>
<dbReference type="KEGG" id="acan:ACA1_136170"/>
<evidence type="ECO:0000256" key="1">
    <source>
        <dbReference type="SAM" id="MobiDB-lite"/>
    </source>
</evidence>
<dbReference type="SUPFAM" id="SSF55753">
    <property type="entry name" value="Actin depolymerizing proteins"/>
    <property type="match status" value="2"/>
</dbReference>
<feature type="region of interest" description="Disordered" evidence="1">
    <location>
        <begin position="151"/>
        <end position="186"/>
    </location>
</feature>
<dbReference type="OMA" id="QPYHVDI"/>
<dbReference type="GO" id="GO:0030833">
    <property type="term" value="P:regulation of actin filament polymerization"/>
    <property type="evidence" value="ECO:0007669"/>
    <property type="project" value="TreeGrafter"/>
</dbReference>
<feature type="domain" description="ADF-H" evidence="2">
    <location>
        <begin position="209"/>
        <end position="346"/>
    </location>
</feature>
<dbReference type="Pfam" id="PF00241">
    <property type="entry name" value="Cofilin_ADF"/>
    <property type="match status" value="2"/>
</dbReference>
<protein>
    <submittedName>
        <fullName evidence="3">Cofilin/tropomyosin-type actin-binding protein</fullName>
    </submittedName>
</protein>
<dbReference type="GO" id="GO:0030427">
    <property type="term" value="C:site of polarized growth"/>
    <property type="evidence" value="ECO:0007669"/>
    <property type="project" value="TreeGrafter"/>
</dbReference>
<dbReference type="GO" id="GO:0005884">
    <property type="term" value="C:actin filament"/>
    <property type="evidence" value="ECO:0007669"/>
    <property type="project" value="TreeGrafter"/>
</dbReference>
<dbReference type="GeneID" id="14911823"/>
<feature type="domain" description="ADF-H" evidence="2">
    <location>
        <begin position="3"/>
        <end position="142"/>
    </location>
</feature>
<dbReference type="Proteomes" id="UP000011083">
    <property type="component" value="Unassembled WGS sequence"/>
</dbReference>
<proteinExistence type="predicted"/>
<name>L8GGT0_ACACF</name>